<dbReference type="InterPro" id="IPR018062">
    <property type="entry name" value="HTH_AraC-typ_CS"/>
</dbReference>
<dbReference type="InterPro" id="IPR014710">
    <property type="entry name" value="RmlC-like_jellyroll"/>
</dbReference>
<sequence>MTSQHGIDGIRQLQYGRGGEEPVHQHPQGQLIWARRGVAKIVTPQHIWLLSPGRAIWIPGGIPHGLQAIDNVVTHNIYFNPAFSQRQPAQCRGSSVTQLLDALLDAGLEASLSAERTGLIYGLLSDEFRRLAPVELCHITLPADRRLRQVCDILCRQLDHGETLAWWGKKVGASERTLARLFREETRLSFSEWKQQLRLMEAVCNLARGSAVTQLASELGYASPSAFIAMFRKKLGVSPQRYLQAAR</sequence>
<organism evidence="9 11">
    <name type="scientific">Kosakonia oryzae</name>
    <dbReference type="NCBI Taxonomy" id="497725"/>
    <lineage>
        <taxon>Bacteria</taxon>
        <taxon>Pseudomonadati</taxon>
        <taxon>Pseudomonadota</taxon>
        <taxon>Gammaproteobacteria</taxon>
        <taxon>Enterobacterales</taxon>
        <taxon>Enterobacteriaceae</taxon>
        <taxon>Kosakonia</taxon>
    </lineage>
</organism>
<proteinExistence type="predicted"/>
<evidence type="ECO:0000313" key="11">
    <source>
        <dbReference type="Proteomes" id="UP000182314"/>
    </source>
</evidence>
<dbReference type="InterPro" id="IPR020449">
    <property type="entry name" value="Tscrpt_reg_AraC-type_HTH"/>
</dbReference>
<evidence type="ECO:0000256" key="5">
    <source>
        <dbReference type="ARBA" id="ARBA00023163"/>
    </source>
</evidence>
<dbReference type="SMART" id="SM00342">
    <property type="entry name" value="HTH_ARAC"/>
    <property type="match status" value="1"/>
</dbReference>
<dbReference type="SUPFAM" id="SSF51182">
    <property type="entry name" value="RmlC-like cupins"/>
    <property type="match status" value="1"/>
</dbReference>
<dbReference type="GO" id="GO:0003700">
    <property type="term" value="F:DNA-binding transcription factor activity"/>
    <property type="evidence" value="ECO:0007669"/>
    <property type="project" value="InterPro"/>
</dbReference>
<dbReference type="FunFam" id="1.10.10.60:FF:000132">
    <property type="entry name" value="AraC family transcriptional regulator"/>
    <property type="match status" value="1"/>
</dbReference>
<dbReference type="EMBL" id="FOKO01000001">
    <property type="protein sequence ID" value="SFB67480.1"/>
    <property type="molecule type" value="Genomic_DNA"/>
</dbReference>
<accession>A0AA94GZK4</accession>
<protein>
    <recommendedName>
        <fullName evidence="6">Arabinose operon regulatory protein</fullName>
    </recommendedName>
</protein>
<feature type="domain" description="HTH araC/xylS-type" evidence="7">
    <location>
        <begin position="148"/>
        <end position="245"/>
    </location>
</feature>
<evidence type="ECO:0000256" key="6">
    <source>
        <dbReference type="ARBA" id="ARBA00044978"/>
    </source>
</evidence>
<dbReference type="Proteomes" id="UP000182314">
    <property type="component" value="Unassembled WGS sequence"/>
</dbReference>
<evidence type="ECO:0000256" key="3">
    <source>
        <dbReference type="ARBA" id="ARBA00023125"/>
    </source>
</evidence>
<keyword evidence="4" id="KW-0010">Activator</keyword>
<dbReference type="Proteomes" id="UP000078227">
    <property type="component" value="Chromosome"/>
</dbReference>
<reference evidence="8 10" key="2">
    <citation type="submission" date="2021-03" db="EMBL/GenBank/DDBJ databases">
        <authorList>
            <person name="Li Y."/>
            <person name="Li S."/>
            <person name="Chen M."/>
            <person name="Peng G."/>
            <person name="Tan Z."/>
            <person name="An Q."/>
        </authorList>
    </citation>
    <scope>NUCLEOTIDE SEQUENCE [LARGE SCALE GENOMIC DNA]</scope>
    <source>
        <strain evidence="8 10">Ola 51</strain>
    </source>
</reference>
<dbReference type="Gene3D" id="1.10.10.60">
    <property type="entry name" value="Homeodomain-like"/>
    <property type="match status" value="1"/>
</dbReference>
<dbReference type="Pfam" id="PF02311">
    <property type="entry name" value="AraC_binding"/>
    <property type="match status" value="1"/>
</dbReference>
<gene>
    <name evidence="8" type="ORF">AWR26_20085</name>
    <name evidence="9" type="ORF">SAMN05216286_0196</name>
</gene>
<evidence type="ECO:0000256" key="2">
    <source>
        <dbReference type="ARBA" id="ARBA00023015"/>
    </source>
</evidence>
<dbReference type="GO" id="GO:0043565">
    <property type="term" value="F:sequence-specific DNA binding"/>
    <property type="evidence" value="ECO:0007669"/>
    <property type="project" value="InterPro"/>
</dbReference>
<dbReference type="KEGG" id="kor:AWR26_20085"/>
<evidence type="ECO:0000313" key="9">
    <source>
        <dbReference type="EMBL" id="SFB67480.1"/>
    </source>
</evidence>
<dbReference type="Gene3D" id="2.60.120.10">
    <property type="entry name" value="Jelly Rolls"/>
    <property type="match status" value="1"/>
</dbReference>
<dbReference type="PROSITE" id="PS00041">
    <property type="entry name" value="HTH_ARAC_FAMILY_1"/>
    <property type="match status" value="1"/>
</dbReference>
<reference evidence="9 11" key="1">
    <citation type="submission" date="2016-10" db="EMBL/GenBank/DDBJ databases">
        <authorList>
            <person name="Varghese N."/>
            <person name="Submissions S."/>
        </authorList>
    </citation>
    <scope>NUCLEOTIDE SEQUENCE [LARGE SCALE GENOMIC DNA]</scope>
    <source>
        <strain evidence="9 11">CGMCC 1.7012</strain>
    </source>
</reference>
<dbReference type="InterPro" id="IPR003313">
    <property type="entry name" value="AraC-bd"/>
</dbReference>
<dbReference type="AlphaFoldDB" id="A0AA94GZK4"/>
<evidence type="ECO:0000313" key="8">
    <source>
        <dbReference type="EMBL" id="ANI84342.1"/>
    </source>
</evidence>
<keyword evidence="10" id="KW-1185">Reference proteome</keyword>
<keyword evidence="2" id="KW-0805">Transcription regulation</keyword>
<keyword evidence="1" id="KW-0678">Repressor</keyword>
<dbReference type="InterPro" id="IPR009057">
    <property type="entry name" value="Homeodomain-like_sf"/>
</dbReference>
<dbReference type="InterPro" id="IPR018060">
    <property type="entry name" value="HTH_AraC"/>
</dbReference>
<dbReference type="Pfam" id="PF12833">
    <property type="entry name" value="HTH_18"/>
    <property type="match status" value="1"/>
</dbReference>
<dbReference type="PROSITE" id="PS01124">
    <property type="entry name" value="HTH_ARAC_FAMILY_2"/>
    <property type="match status" value="1"/>
</dbReference>
<evidence type="ECO:0000259" key="7">
    <source>
        <dbReference type="PROSITE" id="PS01124"/>
    </source>
</evidence>
<evidence type="ECO:0000256" key="4">
    <source>
        <dbReference type="ARBA" id="ARBA00023159"/>
    </source>
</evidence>
<evidence type="ECO:0000256" key="1">
    <source>
        <dbReference type="ARBA" id="ARBA00022491"/>
    </source>
</evidence>
<keyword evidence="3 9" id="KW-0238">DNA-binding</keyword>
<dbReference type="PANTHER" id="PTHR11019:SF199">
    <property type="entry name" value="HTH-TYPE TRANSCRIPTIONAL REGULATOR NIMR"/>
    <property type="match status" value="1"/>
</dbReference>
<name>A0AA94GZK4_9ENTR</name>
<dbReference type="PANTHER" id="PTHR11019">
    <property type="entry name" value="HTH-TYPE TRANSCRIPTIONAL REGULATOR NIMR"/>
    <property type="match status" value="1"/>
</dbReference>
<dbReference type="SUPFAM" id="SSF46689">
    <property type="entry name" value="Homeodomain-like"/>
    <property type="match status" value="1"/>
</dbReference>
<dbReference type="PRINTS" id="PR00032">
    <property type="entry name" value="HTHARAC"/>
</dbReference>
<keyword evidence="5" id="KW-0804">Transcription</keyword>
<evidence type="ECO:0000313" key="10">
    <source>
        <dbReference type="Proteomes" id="UP000078227"/>
    </source>
</evidence>
<dbReference type="RefSeq" id="WP_064568311.1">
    <property type="nucleotide sequence ID" value="NZ_CP014007.2"/>
</dbReference>
<dbReference type="CDD" id="cd06124">
    <property type="entry name" value="cupin_NimR-like_N"/>
    <property type="match status" value="1"/>
</dbReference>
<dbReference type="InterPro" id="IPR011051">
    <property type="entry name" value="RmlC_Cupin_sf"/>
</dbReference>
<dbReference type="EMBL" id="CP014007">
    <property type="protein sequence ID" value="ANI84342.1"/>
    <property type="molecule type" value="Genomic_DNA"/>
</dbReference>